<proteinExistence type="inferred from homology"/>
<dbReference type="InterPro" id="IPR043148">
    <property type="entry name" value="TagF_C"/>
</dbReference>
<dbReference type="PATRIC" id="fig|1265861.3.peg.1489"/>
<evidence type="ECO:0000256" key="3">
    <source>
        <dbReference type="ARBA" id="ARBA00022475"/>
    </source>
</evidence>
<keyword evidence="5" id="KW-0777">Teichoic acid biosynthesis</keyword>
<name>W7CTT2_9LIST</name>
<evidence type="ECO:0000256" key="5">
    <source>
        <dbReference type="ARBA" id="ARBA00022944"/>
    </source>
</evidence>
<dbReference type="Gene3D" id="1.25.40.10">
    <property type="entry name" value="Tetratricopeptide repeat domain"/>
    <property type="match status" value="1"/>
</dbReference>
<dbReference type="Pfam" id="PF04464">
    <property type="entry name" value="Glyphos_transf"/>
    <property type="match status" value="1"/>
</dbReference>
<comment type="caution">
    <text evidence="7">The sequence shown here is derived from an EMBL/GenBank/DDBJ whole genome shotgun (WGS) entry which is preliminary data.</text>
</comment>
<evidence type="ECO:0000256" key="6">
    <source>
        <dbReference type="ARBA" id="ARBA00023136"/>
    </source>
</evidence>
<dbReference type="SUPFAM" id="SSF53756">
    <property type="entry name" value="UDP-Glycosyltransferase/glycogen phosphorylase"/>
    <property type="match status" value="1"/>
</dbReference>
<dbReference type="AlphaFoldDB" id="W7CTT2"/>
<dbReference type="PANTHER" id="PTHR37316:SF3">
    <property type="entry name" value="TEICHOIC ACID GLYCEROL-PHOSPHATE TRANSFERASE"/>
    <property type="match status" value="1"/>
</dbReference>
<dbReference type="EMBL" id="AODH01000029">
    <property type="protein sequence ID" value="EUJ39241.1"/>
    <property type="molecule type" value="Genomic_DNA"/>
</dbReference>
<gene>
    <name evidence="7" type="ORF">BCAMP_07585</name>
</gene>
<keyword evidence="8" id="KW-1185">Reference proteome</keyword>
<protein>
    <submittedName>
        <fullName evidence="7">CDP-glycerol glycerophosphotransferase</fullName>
    </submittedName>
</protein>
<dbReference type="OrthoDB" id="9811865at2"/>
<dbReference type="Proteomes" id="UP000019243">
    <property type="component" value="Unassembled WGS sequence"/>
</dbReference>
<dbReference type="SMART" id="SM00028">
    <property type="entry name" value="TPR"/>
    <property type="match status" value="5"/>
</dbReference>
<dbReference type="InterPro" id="IPR043149">
    <property type="entry name" value="TagF_N"/>
</dbReference>
<dbReference type="Gene3D" id="3.40.50.11820">
    <property type="match status" value="1"/>
</dbReference>
<dbReference type="RefSeq" id="WP_035314733.1">
    <property type="nucleotide sequence ID" value="NZ_AODH01000029.1"/>
</dbReference>
<dbReference type="SUPFAM" id="SSF48452">
    <property type="entry name" value="TPR-like"/>
    <property type="match status" value="1"/>
</dbReference>
<evidence type="ECO:0000256" key="4">
    <source>
        <dbReference type="ARBA" id="ARBA00022679"/>
    </source>
</evidence>
<keyword evidence="3" id="KW-1003">Cell membrane</keyword>
<dbReference type="PANTHER" id="PTHR37316">
    <property type="entry name" value="TEICHOIC ACID GLYCEROL-PHOSPHATE PRIMASE"/>
    <property type="match status" value="1"/>
</dbReference>
<evidence type="ECO:0000313" key="7">
    <source>
        <dbReference type="EMBL" id="EUJ39241.1"/>
    </source>
</evidence>
<comment type="similarity">
    <text evidence="2">Belongs to the CDP-glycerol glycerophosphotransferase family.</text>
</comment>
<dbReference type="Gene3D" id="3.40.50.12580">
    <property type="match status" value="1"/>
</dbReference>
<dbReference type="STRING" id="1265861.BCAMP_07585"/>
<comment type="subcellular location">
    <subcellularLocation>
        <location evidence="1">Cell membrane</location>
        <topology evidence="1">Peripheral membrane protein</topology>
    </subcellularLocation>
</comment>
<sequence length="743" mass="85018">MGLFGRWKKQFKKQESPLQQEQLKDDVVEQKVQPTADALYAKGLQLQVDGQQTAANEAFTAAIGLSDVKNVSRFGIGVLHEQQGEWELAIAAYKEKLTETHNDSHLYYQLGILLKKLNRPTEAIPYIEHALEGEKVFSGWYYNLARCFEDIANYEQAAVNYQQTVSRQQVHRPEIYRRLAFCLAQTGAEKAALAKYREADLYRIPSNMSEKSYQKAIADVSVKYAMCYEFYEELNDKMVFYESMSGSSMMGNPGGVFDYTFRDEDFSDYIHIWVINDFEAIPQHYRKQANIIFVKRNSDAYLRYITTAKYLICDSVFAQYVVRKPGQKYLHTTHGIFYKTVGRQSANKEVGVAISTRNYLQATHLIVPNQFMVEQQEYAYSIKGIRSAKVAIAGYPRIDITLKQDDTVKRAILERLKINNGKANVLYAPTWRGTSKDNHFDVDKLVSDLEALARIDANILFRGHPITRSVLKMVKMPDNIIMPPGDISTNLLMSTMDVLISDYSSVFFDFIPTEKPIVHYLYDVDEYRSARGLNLSEEELPGFIAKTTEELVAAVERGIVDQTPSPRYLAAKARFCPLDKGRSGEAVALWFFKDDSREVELVANKEYRQKDLYLGGLLSDTTVLPSFVKGTKERQANNHLVTAMMRGGVLKDSAKKASIVSLGNDVNFVPYGPTMPKTLAEIMAIREFEKTQQFSTEQSKKHYQKAYQREWRRLFGDTVFDEVINLEKDSPFWSGVFEQQIRK</sequence>
<dbReference type="InterPro" id="IPR007554">
    <property type="entry name" value="Glycerophosphate_synth"/>
</dbReference>
<keyword evidence="6" id="KW-0472">Membrane</keyword>
<dbReference type="InterPro" id="IPR051612">
    <property type="entry name" value="Teichoic_Acid_Biosynth"/>
</dbReference>
<accession>W7CTT2</accession>
<dbReference type="GO" id="GO:0005886">
    <property type="term" value="C:plasma membrane"/>
    <property type="evidence" value="ECO:0007669"/>
    <property type="project" value="UniProtKB-SubCell"/>
</dbReference>
<dbReference type="InterPro" id="IPR019734">
    <property type="entry name" value="TPR_rpt"/>
</dbReference>
<organism evidence="7 8">
    <name type="scientific">Brochothrix campestris FSL F6-1037</name>
    <dbReference type="NCBI Taxonomy" id="1265861"/>
    <lineage>
        <taxon>Bacteria</taxon>
        <taxon>Bacillati</taxon>
        <taxon>Bacillota</taxon>
        <taxon>Bacilli</taxon>
        <taxon>Bacillales</taxon>
        <taxon>Listeriaceae</taxon>
        <taxon>Brochothrix</taxon>
    </lineage>
</organism>
<evidence type="ECO:0000313" key="8">
    <source>
        <dbReference type="Proteomes" id="UP000019243"/>
    </source>
</evidence>
<dbReference type="InterPro" id="IPR011990">
    <property type="entry name" value="TPR-like_helical_dom_sf"/>
</dbReference>
<keyword evidence="4 7" id="KW-0808">Transferase</keyword>
<evidence type="ECO:0000256" key="1">
    <source>
        <dbReference type="ARBA" id="ARBA00004202"/>
    </source>
</evidence>
<dbReference type="GO" id="GO:0047355">
    <property type="term" value="F:CDP-glycerol glycerophosphotransferase activity"/>
    <property type="evidence" value="ECO:0007669"/>
    <property type="project" value="InterPro"/>
</dbReference>
<dbReference type="GO" id="GO:0019350">
    <property type="term" value="P:teichoic acid biosynthetic process"/>
    <property type="evidence" value="ECO:0007669"/>
    <property type="project" value="UniProtKB-KW"/>
</dbReference>
<evidence type="ECO:0000256" key="2">
    <source>
        <dbReference type="ARBA" id="ARBA00010488"/>
    </source>
</evidence>
<reference evidence="7 8" key="1">
    <citation type="submission" date="2012-12" db="EMBL/GenBank/DDBJ databases">
        <title>Novel taxa of Listeriaceae from agricultural environments in the United States.</title>
        <authorList>
            <person name="den Bakker H.C."/>
            <person name="Allred A."/>
            <person name="Warchocki S."/>
            <person name="Wright E.M."/>
            <person name="Burrell A."/>
            <person name="Nightingale K.K."/>
            <person name="Kephart D."/>
            <person name="Wiedmann M."/>
        </authorList>
    </citation>
    <scope>NUCLEOTIDE SEQUENCE [LARGE SCALE GENOMIC DNA]</scope>
    <source>
        <strain evidence="7 8">FSL F6-1037</strain>
    </source>
</reference>